<evidence type="ECO:0000313" key="1">
    <source>
        <dbReference type="EMBL" id="KAK0047543.1"/>
    </source>
</evidence>
<reference evidence="1" key="2">
    <citation type="submission" date="2023-04" db="EMBL/GenBank/DDBJ databases">
        <authorList>
            <person name="Bu L."/>
            <person name="Lu L."/>
            <person name="Laidemitt M.R."/>
            <person name="Zhang S.M."/>
            <person name="Mutuku M."/>
            <person name="Mkoji G."/>
            <person name="Steinauer M."/>
            <person name="Loker E.S."/>
        </authorList>
    </citation>
    <scope>NUCLEOTIDE SEQUENCE</scope>
    <source>
        <strain evidence="1">KasaAsao</strain>
        <tissue evidence="1">Whole Snail</tissue>
    </source>
</reference>
<sequence length="55" mass="6670">LLYQISKWSKKRVMDQRRIRIKRTRKQCLMLWKLISMSALLGALKSARKDHRNNT</sequence>
<accession>A0AAD8B534</accession>
<dbReference type="AlphaFoldDB" id="A0AAD8B534"/>
<feature type="non-terminal residue" evidence="1">
    <location>
        <position position="55"/>
    </location>
</feature>
<dbReference type="Proteomes" id="UP001233172">
    <property type="component" value="Unassembled WGS sequence"/>
</dbReference>
<organism evidence="1 2">
    <name type="scientific">Biomphalaria pfeifferi</name>
    <name type="common">Bloodfluke planorb</name>
    <name type="synonym">Freshwater snail</name>
    <dbReference type="NCBI Taxonomy" id="112525"/>
    <lineage>
        <taxon>Eukaryota</taxon>
        <taxon>Metazoa</taxon>
        <taxon>Spiralia</taxon>
        <taxon>Lophotrochozoa</taxon>
        <taxon>Mollusca</taxon>
        <taxon>Gastropoda</taxon>
        <taxon>Heterobranchia</taxon>
        <taxon>Euthyneura</taxon>
        <taxon>Panpulmonata</taxon>
        <taxon>Hygrophila</taxon>
        <taxon>Lymnaeoidea</taxon>
        <taxon>Planorbidae</taxon>
        <taxon>Biomphalaria</taxon>
    </lineage>
</organism>
<reference evidence="1" key="1">
    <citation type="journal article" date="2023" name="PLoS Negl. Trop. Dis.">
        <title>A genome sequence for Biomphalaria pfeifferi, the major vector snail for the human-infecting parasite Schistosoma mansoni.</title>
        <authorList>
            <person name="Bu L."/>
            <person name="Lu L."/>
            <person name="Laidemitt M.R."/>
            <person name="Zhang S.M."/>
            <person name="Mutuku M."/>
            <person name="Mkoji G."/>
            <person name="Steinauer M."/>
            <person name="Loker E.S."/>
        </authorList>
    </citation>
    <scope>NUCLEOTIDE SEQUENCE</scope>
    <source>
        <strain evidence="1">KasaAsao</strain>
    </source>
</reference>
<feature type="non-terminal residue" evidence="1">
    <location>
        <position position="1"/>
    </location>
</feature>
<name>A0AAD8B534_BIOPF</name>
<proteinExistence type="predicted"/>
<protein>
    <submittedName>
        <fullName evidence="1">Phosphatidylserine decarboxylase proenzyme</fullName>
    </submittedName>
</protein>
<evidence type="ECO:0000313" key="2">
    <source>
        <dbReference type="Proteomes" id="UP001233172"/>
    </source>
</evidence>
<keyword evidence="2" id="KW-1185">Reference proteome</keyword>
<dbReference type="EMBL" id="JASAOG010000150">
    <property type="protein sequence ID" value="KAK0047543.1"/>
    <property type="molecule type" value="Genomic_DNA"/>
</dbReference>
<gene>
    <name evidence="1" type="ORF">Bpfe_023095</name>
</gene>
<comment type="caution">
    <text evidence="1">The sequence shown here is derived from an EMBL/GenBank/DDBJ whole genome shotgun (WGS) entry which is preliminary data.</text>
</comment>